<reference evidence="1" key="1">
    <citation type="submission" date="2020-10" db="EMBL/GenBank/DDBJ databases">
        <title>Taxonomic study of unclassified bacteria belonging to the class Ktedonobacteria.</title>
        <authorList>
            <person name="Yabe S."/>
            <person name="Wang C.M."/>
            <person name="Zheng Y."/>
            <person name="Sakai Y."/>
            <person name="Cavaletti L."/>
            <person name="Monciardini P."/>
            <person name="Donadio S."/>
        </authorList>
    </citation>
    <scope>NUCLEOTIDE SEQUENCE</scope>
    <source>
        <strain evidence="1">ID150040</strain>
    </source>
</reference>
<protein>
    <submittedName>
        <fullName evidence="1">Uncharacterized protein</fullName>
    </submittedName>
</protein>
<evidence type="ECO:0000313" key="2">
    <source>
        <dbReference type="Proteomes" id="UP000597444"/>
    </source>
</evidence>
<dbReference type="AlphaFoldDB" id="A0A8J3INV3"/>
<dbReference type="EMBL" id="BNJK01000001">
    <property type="protein sequence ID" value="GHO92751.1"/>
    <property type="molecule type" value="Genomic_DNA"/>
</dbReference>
<dbReference type="Proteomes" id="UP000597444">
    <property type="component" value="Unassembled WGS sequence"/>
</dbReference>
<accession>A0A8J3INV3</accession>
<organism evidence="1 2">
    <name type="scientific">Reticulibacter mediterranei</name>
    <dbReference type="NCBI Taxonomy" id="2778369"/>
    <lineage>
        <taxon>Bacteria</taxon>
        <taxon>Bacillati</taxon>
        <taxon>Chloroflexota</taxon>
        <taxon>Ktedonobacteria</taxon>
        <taxon>Ktedonobacterales</taxon>
        <taxon>Reticulibacteraceae</taxon>
        <taxon>Reticulibacter</taxon>
    </lineage>
</organism>
<name>A0A8J3INV3_9CHLR</name>
<proteinExistence type="predicted"/>
<comment type="caution">
    <text evidence="1">The sequence shown here is derived from an EMBL/GenBank/DDBJ whole genome shotgun (WGS) entry which is preliminary data.</text>
</comment>
<sequence length="63" mass="6966">MASVSSSSVFLSLKQVAHYSRSRTQAIPFDIYWHSCVGGLVDELPILRFAQSIAACSHRDVLL</sequence>
<gene>
    <name evidence="1" type="ORF">KSF_027990</name>
</gene>
<keyword evidence="2" id="KW-1185">Reference proteome</keyword>
<evidence type="ECO:0000313" key="1">
    <source>
        <dbReference type="EMBL" id="GHO92751.1"/>
    </source>
</evidence>